<dbReference type="InterPro" id="IPR004625">
    <property type="entry name" value="PyrdxlKinase"/>
</dbReference>
<evidence type="ECO:0000256" key="2">
    <source>
        <dbReference type="ARBA" id="ARBA00012104"/>
    </source>
</evidence>
<evidence type="ECO:0000256" key="3">
    <source>
        <dbReference type="ARBA" id="ARBA00022679"/>
    </source>
</evidence>
<accession>A0A9P8Q844</accession>
<reference evidence="8" key="2">
    <citation type="submission" date="2021-01" db="EMBL/GenBank/DDBJ databases">
        <authorList>
            <person name="Schikora-Tamarit M.A."/>
        </authorList>
    </citation>
    <scope>NUCLEOTIDE SEQUENCE</scope>
    <source>
        <strain evidence="8">CBS2887</strain>
    </source>
</reference>
<dbReference type="SUPFAM" id="SSF53613">
    <property type="entry name" value="Ribokinase-like"/>
    <property type="match status" value="1"/>
</dbReference>
<evidence type="ECO:0000256" key="5">
    <source>
        <dbReference type="ARBA" id="ARBA00022777"/>
    </source>
</evidence>
<evidence type="ECO:0000313" key="9">
    <source>
        <dbReference type="Proteomes" id="UP000774326"/>
    </source>
</evidence>
<organism evidence="8 9">
    <name type="scientific">Wickerhamomyces pijperi</name>
    <name type="common">Yeast</name>
    <name type="synonym">Pichia pijperi</name>
    <dbReference type="NCBI Taxonomy" id="599730"/>
    <lineage>
        <taxon>Eukaryota</taxon>
        <taxon>Fungi</taxon>
        <taxon>Dikarya</taxon>
        <taxon>Ascomycota</taxon>
        <taxon>Saccharomycotina</taxon>
        <taxon>Saccharomycetes</taxon>
        <taxon>Phaffomycetales</taxon>
        <taxon>Wickerhamomycetaceae</taxon>
        <taxon>Wickerhamomyces</taxon>
    </lineage>
</organism>
<comment type="similarity">
    <text evidence="1">Belongs to the pyridoxine kinase family.</text>
</comment>
<name>A0A9P8Q844_WICPI</name>
<gene>
    <name evidence="8" type="ORF">WICPIJ_004430</name>
</gene>
<evidence type="ECO:0000313" key="8">
    <source>
        <dbReference type="EMBL" id="KAH3684599.1"/>
    </source>
</evidence>
<evidence type="ECO:0000259" key="7">
    <source>
        <dbReference type="Pfam" id="PF08543"/>
    </source>
</evidence>
<dbReference type="Proteomes" id="UP000774326">
    <property type="component" value="Unassembled WGS sequence"/>
</dbReference>
<dbReference type="GO" id="GO:0009443">
    <property type="term" value="P:pyridoxal 5'-phosphate salvage"/>
    <property type="evidence" value="ECO:0007669"/>
    <property type="project" value="InterPro"/>
</dbReference>
<proteinExistence type="inferred from homology"/>
<feature type="domain" description="Pyridoxamine kinase/Phosphomethylpyrimidine kinase" evidence="7">
    <location>
        <begin position="110"/>
        <end position="233"/>
    </location>
</feature>
<dbReference type="InterPro" id="IPR029056">
    <property type="entry name" value="Ribokinase-like"/>
</dbReference>
<dbReference type="CDD" id="cd01173">
    <property type="entry name" value="pyridoxal_pyridoxamine_kinase"/>
    <property type="match status" value="1"/>
</dbReference>
<protein>
    <recommendedName>
        <fullName evidence="2">pyridoxal kinase</fullName>
        <ecNumber evidence="2">2.7.1.35</ecNumber>
    </recommendedName>
</protein>
<dbReference type="EMBL" id="JAEUBG010002405">
    <property type="protein sequence ID" value="KAH3684599.1"/>
    <property type="molecule type" value="Genomic_DNA"/>
</dbReference>
<dbReference type="NCBIfam" id="TIGR00687">
    <property type="entry name" value="pyridox_kin"/>
    <property type="match status" value="1"/>
</dbReference>
<dbReference type="GO" id="GO:0005524">
    <property type="term" value="F:ATP binding"/>
    <property type="evidence" value="ECO:0007669"/>
    <property type="project" value="UniProtKB-KW"/>
</dbReference>
<reference evidence="8" key="1">
    <citation type="journal article" date="2021" name="Open Biol.">
        <title>Shared evolutionary footprints suggest mitochondrial oxidative damage underlies multiple complex I losses in fungi.</title>
        <authorList>
            <person name="Schikora-Tamarit M.A."/>
            <person name="Marcet-Houben M."/>
            <person name="Nosek J."/>
            <person name="Gabaldon T."/>
        </authorList>
    </citation>
    <scope>NUCLEOTIDE SEQUENCE</scope>
    <source>
        <strain evidence="8">CBS2887</strain>
    </source>
</reference>
<dbReference type="OrthoDB" id="2104723at2759"/>
<dbReference type="GO" id="GO:0005829">
    <property type="term" value="C:cytosol"/>
    <property type="evidence" value="ECO:0007669"/>
    <property type="project" value="TreeGrafter"/>
</dbReference>
<dbReference type="PANTHER" id="PTHR10534:SF2">
    <property type="entry name" value="PYRIDOXAL KINASE"/>
    <property type="match status" value="1"/>
</dbReference>
<dbReference type="Gene3D" id="3.40.1190.20">
    <property type="match status" value="1"/>
</dbReference>
<sequence>MTQIEVHPLLAIQSHVVHGYVGNKSATFPLQCQGWDVDVLNTVNFSNHTGYGSVRGTKITLQQIKELYLGIKEIGVNYEALLTGYSPNDEILSYTGEIGADIKKANPNCLWLLDPVMGDEGTLYVSESVIPIYKEILQRGLVDIITPNQFEVELLVDFKITCVATLKKALLKMHDVYRLKNIVISSLTLEEFPHTIITVCSQSDCKGNVSSNYFQVPIIESYFTGVGDLFSALLIDRVFKYHEEDQEYLINSVNEVLSIMSRVLLATSNYARAKLGDTVKSKMGSPDTMKCSELRLIACRDLYSSRERNFQSSPL</sequence>
<dbReference type="EC" id="2.7.1.35" evidence="2"/>
<keyword evidence="9" id="KW-1185">Reference proteome</keyword>
<evidence type="ECO:0000256" key="1">
    <source>
        <dbReference type="ARBA" id="ARBA00008805"/>
    </source>
</evidence>
<dbReference type="PANTHER" id="PTHR10534">
    <property type="entry name" value="PYRIDOXAL KINASE"/>
    <property type="match status" value="1"/>
</dbReference>
<keyword evidence="4" id="KW-0547">Nucleotide-binding</keyword>
<evidence type="ECO:0000256" key="6">
    <source>
        <dbReference type="ARBA" id="ARBA00022840"/>
    </source>
</evidence>
<comment type="caution">
    <text evidence="8">The sequence shown here is derived from an EMBL/GenBank/DDBJ whole genome shotgun (WGS) entry which is preliminary data.</text>
</comment>
<dbReference type="GO" id="GO:0008478">
    <property type="term" value="F:pyridoxal kinase activity"/>
    <property type="evidence" value="ECO:0007669"/>
    <property type="project" value="UniProtKB-EC"/>
</dbReference>
<dbReference type="InterPro" id="IPR013749">
    <property type="entry name" value="PM/HMP-P_kinase-1"/>
</dbReference>
<evidence type="ECO:0000256" key="4">
    <source>
        <dbReference type="ARBA" id="ARBA00022741"/>
    </source>
</evidence>
<dbReference type="Pfam" id="PF08543">
    <property type="entry name" value="Phos_pyr_kin"/>
    <property type="match status" value="1"/>
</dbReference>
<dbReference type="AlphaFoldDB" id="A0A9P8Q844"/>
<keyword evidence="5" id="KW-0418">Kinase</keyword>
<keyword evidence="3" id="KW-0808">Transferase</keyword>
<keyword evidence="6" id="KW-0067">ATP-binding</keyword>